<accession>A0A2U1LSW6</accession>
<feature type="region of interest" description="Disordered" evidence="1">
    <location>
        <begin position="1"/>
        <end position="82"/>
    </location>
</feature>
<dbReference type="AlphaFoldDB" id="A0A2U1LSW6"/>
<evidence type="ECO:0000313" key="3">
    <source>
        <dbReference type="Proteomes" id="UP000245207"/>
    </source>
</evidence>
<protein>
    <submittedName>
        <fullName evidence="2">Uncharacterized protein</fullName>
    </submittedName>
</protein>
<organism evidence="2 3">
    <name type="scientific">Artemisia annua</name>
    <name type="common">Sweet wormwood</name>
    <dbReference type="NCBI Taxonomy" id="35608"/>
    <lineage>
        <taxon>Eukaryota</taxon>
        <taxon>Viridiplantae</taxon>
        <taxon>Streptophyta</taxon>
        <taxon>Embryophyta</taxon>
        <taxon>Tracheophyta</taxon>
        <taxon>Spermatophyta</taxon>
        <taxon>Magnoliopsida</taxon>
        <taxon>eudicotyledons</taxon>
        <taxon>Gunneridae</taxon>
        <taxon>Pentapetalae</taxon>
        <taxon>asterids</taxon>
        <taxon>campanulids</taxon>
        <taxon>Asterales</taxon>
        <taxon>Asteraceae</taxon>
        <taxon>Asteroideae</taxon>
        <taxon>Anthemideae</taxon>
        <taxon>Artemisiinae</taxon>
        <taxon>Artemisia</taxon>
    </lineage>
</organism>
<feature type="compositionally biased region" description="Basic and acidic residues" evidence="1">
    <location>
        <begin position="67"/>
        <end position="82"/>
    </location>
</feature>
<dbReference type="EMBL" id="PKPP01007921">
    <property type="protein sequence ID" value="PWA52084.1"/>
    <property type="molecule type" value="Genomic_DNA"/>
</dbReference>
<comment type="caution">
    <text evidence="2">The sequence shown here is derived from an EMBL/GenBank/DDBJ whole genome shotgun (WGS) entry which is preliminary data.</text>
</comment>
<evidence type="ECO:0000256" key="1">
    <source>
        <dbReference type="SAM" id="MobiDB-lite"/>
    </source>
</evidence>
<feature type="compositionally biased region" description="Low complexity" evidence="1">
    <location>
        <begin position="38"/>
        <end position="47"/>
    </location>
</feature>
<evidence type="ECO:0000313" key="2">
    <source>
        <dbReference type="EMBL" id="PWA52084.1"/>
    </source>
</evidence>
<name>A0A2U1LSW6_ARTAN</name>
<feature type="compositionally biased region" description="Polar residues" evidence="1">
    <location>
        <begin position="1"/>
        <end position="37"/>
    </location>
</feature>
<dbReference type="Proteomes" id="UP000245207">
    <property type="component" value="Unassembled WGS sequence"/>
</dbReference>
<proteinExistence type="predicted"/>
<keyword evidence="3" id="KW-1185">Reference proteome</keyword>
<sequence>MNVKTQPSSSRAAEMAGTSQKNVPVSNGNEVGNNTQVTYGNGRNGMNTGRGGYSYRGRGGMSGRAMENQKKDNEKSKPKETQVKHIAQKNFTTKNRYAALADEEDDDMQNEIRGIKINIDVACEMGIDISSKERSKWPKELQEYYEQKCMFIGNKEKIEKLKKLIVELNSDIASRSKSIEAKVTEEANDMVTEEMESTGVSRGPALNKVYNELYNNEVKQIQQLNFRKQLAEVELFVVSEQPSSEIDKKGWTKETVEYYEVRVAEIKKNVMDISVVIEDEVGEAYFLSLSFQTHFIINSSSKFDPTLGS</sequence>
<gene>
    <name evidence="2" type="ORF">CTI12_AA458220</name>
</gene>
<feature type="compositionally biased region" description="Gly residues" evidence="1">
    <location>
        <begin position="48"/>
        <end position="62"/>
    </location>
</feature>
<reference evidence="2 3" key="1">
    <citation type="journal article" date="2018" name="Mol. Plant">
        <title>The genome of Artemisia annua provides insight into the evolution of Asteraceae family and artemisinin biosynthesis.</title>
        <authorList>
            <person name="Shen Q."/>
            <person name="Zhang L."/>
            <person name="Liao Z."/>
            <person name="Wang S."/>
            <person name="Yan T."/>
            <person name="Shi P."/>
            <person name="Liu M."/>
            <person name="Fu X."/>
            <person name="Pan Q."/>
            <person name="Wang Y."/>
            <person name="Lv Z."/>
            <person name="Lu X."/>
            <person name="Zhang F."/>
            <person name="Jiang W."/>
            <person name="Ma Y."/>
            <person name="Chen M."/>
            <person name="Hao X."/>
            <person name="Li L."/>
            <person name="Tang Y."/>
            <person name="Lv G."/>
            <person name="Zhou Y."/>
            <person name="Sun X."/>
            <person name="Brodelius P.E."/>
            <person name="Rose J.K.C."/>
            <person name="Tang K."/>
        </authorList>
    </citation>
    <scope>NUCLEOTIDE SEQUENCE [LARGE SCALE GENOMIC DNA]</scope>
    <source>
        <strain evidence="3">cv. Huhao1</strain>
        <tissue evidence="2">Leaf</tissue>
    </source>
</reference>